<dbReference type="CDD" id="cd00090">
    <property type="entry name" value="HTH_ARSR"/>
    <property type="match status" value="1"/>
</dbReference>
<sequence>MTGQAAPSDVFGAISAPSRRDMLRMLARREMPVMELAESFDMTLSAVSQHLGVLRDAGLVSLRKEGRQRMYRLNPEPLRAVAEWLEFYEPFWNDRLHQLGQYLEENP</sequence>
<gene>
    <name evidence="5" type="ORF">OP10G_1989</name>
</gene>
<feature type="domain" description="HTH arsR-type" evidence="4">
    <location>
        <begin position="1"/>
        <end position="93"/>
    </location>
</feature>
<proteinExistence type="predicted"/>
<keyword evidence="3" id="KW-0804">Transcription</keyword>
<organism evidence="5 6">
    <name type="scientific">Fimbriimonas ginsengisoli Gsoil 348</name>
    <dbReference type="NCBI Taxonomy" id="661478"/>
    <lineage>
        <taxon>Bacteria</taxon>
        <taxon>Bacillati</taxon>
        <taxon>Armatimonadota</taxon>
        <taxon>Fimbriimonadia</taxon>
        <taxon>Fimbriimonadales</taxon>
        <taxon>Fimbriimonadaceae</taxon>
        <taxon>Fimbriimonas</taxon>
    </lineage>
</organism>
<dbReference type="PROSITE" id="PS50987">
    <property type="entry name" value="HTH_ARSR_2"/>
    <property type="match status" value="1"/>
</dbReference>
<dbReference type="InterPro" id="IPR036390">
    <property type="entry name" value="WH_DNA-bd_sf"/>
</dbReference>
<keyword evidence="2" id="KW-0238">DNA-binding</keyword>
<dbReference type="GO" id="GO:0003700">
    <property type="term" value="F:DNA-binding transcription factor activity"/>
    <property type="evidence" value="ECO:0007669"/>
    <property type="project" value="InterPro"/>
</dbReference>
<dbReference type="Proteomes" id="UP000027982">
    <property type="component" value="Chromosome"/>
</dbReference>
<dbReference type="PANTHER" id="PTHR33154">
    <property type="entry name" value="TRANSCRIPTIONAL REGULATOR, ARSR FAMILY"/>
    <property type="match status" value="1"/>
</dbReference>
<dbReference type="PANTHER" id="PTHR33154:SF33">
    <property type="entry name" value="TRANSCRIPTIONAL REPRESSOR SDPR"/>
    <property type="match status" value="1"/>
</dbReference>
<evidence type="ECO:0000256" key="1">
    <source>
        <dbReference type="ARBA" id="ARBA00023015"/>
    </source>
</evidence>
<dbReference type="eggNOG" id="COG0640">
    <property type="taxonomic scope" value="Bacteria"/>
</dbReference>
<dbReference type="NCBIfam" id="NF033788">
    <property type="entry name" value="HTH_metalloreg"/>
    <property type="match status" value="1"/>
</dbReference>
<evidence type="ECO:0000313" key="6">
    <source>
        <dbReference type="Proteomes" id="UP000027982"/>
    </source>
</evidence>
<evidence type="ECO:0000256" key="3">
    <source>
        <dbReference type="ARBA" id="ARBA00023163"/>
    </source>
</evidence>
<dbReference type="InterPro" id="IPR036388">
    <property type="entry name" value="WH-like_DNA-bd_sf"/>
</dbReference>
<dbReference type="KEGG" id="fgi:OP10G_1989"/>
<dbReference type="STRING" id="661478.OP10G_1989"/>
<dbReference type="GO" id="GO:0003677">
    <property type="term" value="F:DNA binding"/>
    <property type="evidence" value="ECO:0007669"/>
    <property type="project" value="UniProtKB-KW"/>
</dbReference>
<keyword evidence="6" id="KW-1185">Reference proteome</keyword>
<accession>A0A068NPQ1</accession>
<dbReference type="SMART" id="SM00418">
    <property type="entry name" value="HTH_ARSR"/>
    <property type="match status" value="1"/>
</dbReference>
<dbReference type="Pfam" id="PF01022">
    <property type="entry name" value="HTH_5"/>
    <property type="match status" value="1"/>
</dbReference>
<dbReference type="Gene3D" id="1.10.10.10">
    <property type="entry name" value="Winged helix-like DNA-binding domain superfamily/Winged helix DNA-binding domain"/>
    <property type="match status" value="1"/>
</dbReference>
<evidence type="ECO:0000313" key="5">
    <source>
        <dbReference type="EMBL" id="AIE85357.1"/>
    </source>
</evidence>
<dbReference type="PRINTS" id="PR00778">
    <property type="entry name" value="HTHARSR"/>
</dbReference>
<dbReference type="EMBL" id="CP007139">
    <property type="protein sequence ID" value="AIE85357.1"/>
    <property type="molecule type" value="Genomic_DNA"/>
</dbReference>
<dbReference type="OrthoDB" id="9799175at2"/>
<dbReference type="RefSeq" id="WP_025226067.1">
    <property type="nucleotide sequence ID" value="NZ_CP007139.1"/>
</dbReference>
<evidence type="ECO:0000256" key="2">
    <source>
        <dbReference type="ARBA" id="ARBA00023125"/>
    </source>
</evidence>
<evidence type="ECO:0000259" key="4">
    <source>
        <dbReference type="PROSITE" id="PS50987"/>
    </source>
</evidence>
<dbReference type="InterPro" id="IPR001845">
    <property type="entry name" value="HTH_ArsR_DNA-bd_dom"/>
</dbReference>
<keyword evidence="1" id="KW-0805">Transcription regulation</keyword>
<dbReference type="AlphaFoldDB" id="A0A068NPQ1"/>
<dbReference type="InterPro" id="IPR011991">
    <property type="entry name" value="ArsR-like_HTH"/>
</dbReference>
<reference evidence="5 6" key="1">
    <citation type="journal article" date="2014" name="PLoS ONE">
        <title>The first complete genome sequence of the class fimbriimonadia in the phylum armatimonadetes.</title>
        <authorList>
            <person name="Hu Z.Y."/>
            <person name="Wang Y.Z."/>
            <person name="Im W.T."/>
            <person name="Wang S.Y."/>
            <person name="Zhao G.P."/>
            <person name="Zheng H.J."/>
            <person name="Quan Z.X."/>
        </authorList>
    </citation>
    <scope>NUCLEOTIDE SEQUENCE [LARGE SCALE GENOMIC DNA]</scope>
    <source>
        <strain evidence="5">Gsoil 348</strain>
    </source>
</reference>
<dbReference type="InterPro" id="IPR051081">
    <property type="entry name" value="HTH_MetalResp_TranReg"/>
</dbReference>
<dbReference type="SUPFAM" id="SSF46785">
    <property type="entry name" value="Winged helix' DNA-binding domain"/>
    <property type="match status" value="1"/>
</dbReference>
<name>A0A068NPQ1_FIMGI</name>
<dbReference type="HOGENOM" id="CLU_097806_0_3_0"/>
<protein>
    <submittedName>
        <fullName evidence="5">Transcriptional regulator, ArsR family protein</fullName>
    </submittedName>
</protein>